<dbReference type="InterPro" id="IPR016454">
    <property type="entry name" value="Cysteine_dSase"/>
</dbReference>
<organism evidence="9">
    <name type="scientific">hydrothermal vent metagenome</name>
    <dbReference type="NCBI Taxonomy" id="652676"/>
    <lineage>
        <taxon>unclassified sequences</taxon>
        <taxon>metagenomes</taxon>
        <taxon>ecological metagenomes</taxon>
    </lineage>
</organism>
<dbReference type="InterPro" id="IPR015421">
    <property type="entry name" value="PyrdxlP-dep_Trfase_major"/>
</dbReference>
<protein>
    <submittedName>
        <fullName evidence="9">Cysteine desulfurase</fullName>
        <ecNumber evidence="9">2.8.1.7</ecNumber>
    </submittedName>
</protein>
<evidence type="ECO:0000256" key="2">
    <source>
        <dbReference type="ARBA" id="ARBA00006490"/>
    </source>
</evidence>
<evidence type="ECO:0000256" key="4">
    <source>
        <dbReference type="ARBA" id="ARBA00022723"/>
    </source>
</evidence>
<keyword evidence="4" id="KW-0479">Metal-binding</keyword>
<dbReference type="PIRSF" id="PIRSF005572">
    <property type="entry name" value="NifS"/>
    <property type="match status" value="1"/>
</dbReference>
<keyword evidence="7" id="KW-0411">Iron-sulfur</keyword>
<dbReference type="GO" id="GO:0051536">
    <property type="term" value="F:iron-sulfur cluster binding"/>
    <property type="evidence" value="ECO:0007669"/>
    <property type="project" value="UniProtKB-KW"/>
</dbReference>
<dbReference type="InterPro" id="IPR015422">
    <property type="entry name" value="PyrdxlP-dep_Trfase_small"/>
</dbReference>
<evidence type="ECO:0000256" key="5">
    <source>
        <dbReference type="ARBA" id="ARBA00022898"/>
    </source>
</evidence>
<comment type="similarity">
    <text evidence="2">Belongs to the class-V pyridoxal-phosphate-dependent aminotransferase family. NifS/IscS subfamily.</text>
</comment>
<proteinExistence type="inferred from homology"/>
<keyword evidence="5" id="KW-0663">Pyridoxal phosphate</keyword>
<evidence type="ECO:0000256" key="7">
    <source>
        <dbReference type="ARBA" id="ARBA00023014"/>
    </source>
</evidence>
<gene>
    <name evidence="9" type="ORF">MNBD_NITROSPIRAE01-1287</name>
</gene>
<evidence type="ECO:0000256" key="3">
    <source>
        <dbReference type="ARBA" id="ARBA00022679"/>
    </source>
</evidence>
<dbReference type="AlphaFoldDB" id="A0A3B1CTD3"/>
<dbReference type="Gene3D" id="3.40.640.10">
    <property type="entry name" value="Type I PLP-dependent aspartate aminotransferase-like (Major domain)"/>
    <property type="match status" value="1"/>
</dbReference>
<dbReference type="Pfam" id="PF00266">
    <property type="entry name" value="Aminotran_5"/>
    <property type="match status" value="1"/>
</dbReference>
<dbReference type="Gene3D" id="3.90.1150.10">
    <property type="entry name" value="Aspartate Aminotransferase, domain 1"/>
    <property type="match status" value="1"/>
</dbReference>
<dbReference type="EC" id="2.8.1.7" evidence="9"/>
<dbReference type="PANTHER" id="PTHR11601:SF34">
    <property type="entry name" value="CYSTEINE DESULFURASE"/>
    <property type="match status" value="1"/>
</dbReference>
<accession>A0A3B1CTD3</accession>
<evidence type="ECO:0000313" key="9">
    <source>
        <dbReference type="EMBL" id="VAX33846.1"/>
    </source>
</evidence>
<keyword evidence="6" id="KW-0408">Iron</keyword>
<dbReference type="GO" id="GO:0031071">
    <property type="term" value="F:cysteine desulfurase activity"/>
    <property type="evidence" value="ECO:0007669"/>
    <property type="project" value="UniProtKB-EC"/>
</dbReference>
<dbReference type="PANTHER" id="PTHR11601">
    <property type="entry name" value="CYSTEINE DESULFURYLASE FAMILY MEMBER"/>
    <property type="match status" value="1"/>
</dbReference>
<sequence>MYPIYLDYIAASPLLPEVQTAMAPFFSEFFGNPQSRHGLGATPRQAIEDARTQVASLIGCASREIVFTASGSEANNLAIQGLLAAYPKRGRHIITTEIEHYSVAHPIKYLEQTGYSVTWLPVDREGRVSAQAVADAICDDTVLVSIAHANNEVGTLQSLAEIAEITTKTGVFFHTDAVATIGVIPFDCRTLSVDLAAFSAQSFSGPKGVGALFLRRGTRIHPLIAGGIQEEGRRAGTENVAGIVGMGIAANIAHSRMENEVPRLRVLKERLITGLLAQVPFMHLTGAKQNRLPHIASFAVEYLDGSALIKTLEQHNIFAASGSSCSTDALKISPVLTAMGLPGNVAQGGIVFSFGLHTTTAEIEQVISVFPACVSRIRQVSPLFAERLAETAKT</sequence>
<evidence type="ECO:0000256" key="1">
    <source>
        <dbReference type="ARBA" id="ARBA00001933"/>
    </source>
</evidence>
<dbReference type="EMBL" id="UOGF01000121">
    <property type="protein sequence ID" value="VAX33846.1"/>
    <property type="molecule type" value="Genomic_DNA"/>
</dbReference>
<reference evidence="9" key="1">
    <citation type="submission" date="2018-06" db="EMBL/GenBank/DDBJ databases">
        <authorList>
            <person name="Zhirakovskaya E."/>
        </authorList>
    </citation>
    <scope>NUCLEOTIDE SEQUENCE</scope>
</reference>
<dbReference type="SUPFAM" id="SSF53383">
    <property type="entry name" value="PLP-dependent transferases"/>
    <property type="match status" value="1"/>
</dbReference>
<dbReference type="GO" id="GO:0046872">
    <property type="term" value="F:metal ion binding"/>
    <property type="evidence" value="ECO:0007669"/>
    <property type="project" value="UniProtKB-KW"/>
</dbReference>
<dbReference type="InterPro" id="IPR015424">
    <property type="entry name" value="PyrdxlP-dep_Trfase"/>
</dbReference>
<dbReference type="FunFam" id="3.40.640.10:FF:000084">
    <property type="entry name" value="IscS-like cysteine desulfurase"/>
    <property type="match status" value="1"/>
</dbReference>
<dbReference type="InterPro" id="IPR000192">
    <property type="entry name" value="Aminotrans_V_dom"/>
</dbReference>
<comment type="cofactor">
    <cofactor evidence="1">
        <name>pyridoxal 5'-phosphate</name>
        <dbReference type="ChEBI" id="CHEBI:597326"/>
    </cofactor>
</comment>
<name>A0A3B1CTD3_9ZZZZ</name>
<feature type="domain" description="Aminotransferase class V" evidence="8">
    <location>
        <begin position="4"/>
        <end position="366"/>
    </location>
</feature>
<keyword evidence="3 9" id="KW-0808">Transferase</keyword>
<evidence type="ECO:0000259" key="8">
    <source>
        <dbReference type="Pfam" id="PF00266"/>
    </source>
</evidence>
<evidence type="ECO:0000256" key="6">
    <source>
        <dbReference type="ARBA" id="ARBA00023004"/>
    </source>
</evidence>